<feature type="transmembrane region" description="Helical" evidence="6">
    <location>
        <begin position="156"/>
        <end position="172"/>
    </location>
</feature>
<dbReference type="GO" id="GO:0005886">
    <property type="term" value="C:plasma membrane"/>
    <property type="evidence" value="ECO:0007669"/>
    <property type="project" value="UniProtKB-SubCell"/>
</dbReference>
<gene>
    <name evidence="8" type="ORF">J2S20_001968</name>
</gene>
<dbReference type="RefSeq" id="WP_307255237.1">
    <property type="nucleotide sequence ID" value="NZ_JAUSTO010000015.1"/>
</dbReference>
<evidence type="ECO:0000256" key="1">
    <source>
        <dbReference type="ARBA" id="ARBA00004651"/>
    </source>
</evidence>
<dbReference type="EMBL" id="JAUSTO010000015">
    <property type="protein sequence ID" value="MDQ0153258.1"/>
    <property type="molecule type" value="Genomic_DNA"/>
</dbReference>
<feature type="transmembrane region" description="Helical" evidence="6">
    <location>
        <begin position="117"/>
        <end position="144"/>
    </location>
</feature>
<dbReference type="PANTHER" id="PTHR33545:SF5">
    <property type="entry name" value="UPF0750 MEMBRANE PROTEIN YITT"/>
    <property type="match status" value="1"/>
</dbReference>
<evidence type="ECO:0000256" key="4">
    <source>
        <dbReference type="ARBA" id="ARBA00022989"/>
    </source>
</evidence>
<dbReference type="PIRSF" id="PIRSF006483">
    <property type="entry name" value="Membrane_protein_YitT"/>
    <property type="match status" value="1"/>
</dbReference>
<dbReference type="CDD" id="cd16380">
    <property type="entry name" value="YitT_C"/>
    <property type="match status" value="1"/>
</dbReference>
<dbReference type="Gene3D" id="3.30.70.120">
    <property type="match status" value="1"/>
</dbReference>
<keyword evidence="2" id="KW-1003">Cell membrane</keyword>
<keyword evidence="5 6" id="KW-0472">Membrane</keyword>
<proteinExistence type="predicted"/>
<dbReference type="PANTHER" id="PTHR33545">
    <property type="entry name" value="UPF0750 MEMBRANE PROTEIN YITT-RELATED"/>
    <property type="match status" value="1"/>
</dbReference>
<dbReference type="InterPro" id="IPR051461">
    <property type="entry name" value="UPF0750_membrane"/>
</dbReference>
<evidence type="ECO:0000256" key="5">
    <source>
        <dbReference type="ARBA" id="ARBA00023136"/>
    </source>
</evidence>
<organism evidence="8 9">
    <name type="scientific">Moryella indoligenes</name>
    <dbReference type="NCBI Taxonomy" id="371674"/>
    <lineage>
        <taxon>Bacteria</taxon>
        <taxon>Bacillati</taxon>
        <taxon>Bacillota</taxon>
        <taxon>Clostridia</taxon>
        <taxon>Lachnospirales</taxon>
        <taxon>Lachnospiraceae</taxon>
        <taxon>Moryella</taxon>
    </lineage>
</organism>
<feature type="domain" description="DUF2179" evidence="7">
    <location>
        <begin position="225"/>
        <end position="279"/>
    </location>
</feature>
<dbReference type="Pfam" id="PF10035">
    <property type="entry name" value="DUF2179"/>
    <property type="match status" value="1"/>
</dbReference>
<protein>
    <submittedName>
        <fullName evidence="8">Uncharacterized membrane-anchored protein YitT (DUF2179 family)</fullName>
    </submittedName>
</protein>
<dbReference type="AlphaFoldDB" id="A0AAE3VBZ0"/>
<evidence type="ECO:0000313" key="8">
    <source>
        <dbReference type="EMBL" id="MDQ0153258.1"/>
    </source>
</evidence>
<feature type="transmembrane region" description="Helical" evidence="6">
    <location>
        <begin position="53"/>
        <end position="75"/>
    </location>
</feature>
<feature type="transmembrane region" description="Helical" evidence="6">
    <location>
        <begin position="84"/>
        <end position="105"/>
    </location>
</feature>
<reference evidence="8" key="1">
    <citation type="submission" date="2023-07" db="EMBL/GenBank/DDBJ databases">
        <title>Genomic Encyclopedia of Type Strains, Phase IV (KMG-IV): sequencing the most valuable type-strain genomes for metagenomic binning, comparative biology and taxonomic classification.</title>
        <authorList>
            <person name="Goeker M."/>
        </authorList>
    </citation>
    <scope>NUCLEOTIDE SEQUENCE</scope>
    <source>
        <strain evidence="8">DSM 19659</strain>
    </source>
</reference>
<name>A0AAE3VBZ0_9FIRM</name>
<keyword evidence="3 6" id="KW-0812">Transmembrane</keyword>
<evidence type="ECO:0000256" key="6">
    <source>
        <dbReference type="SAM" id="Phobius"/>
    </source>
</evidence>
<evidence type="ECO:0000256" key="3">
    <source>
        <dbReference type="ARBA" id="ARBA00022692"/>
    </source>
</evidence>
<accession>A0AAE3VBZ0</accession>
<comment type="caution">
    <text evidence="8">The sequence shown here is derived from an EMBL/GenBank/DDBJ whole genome shotgun (WGS) entry which is preliminary data.</text>
</comment>
<dbReference type="InterPro" id="IPR003740">
    <property type="entry name" value="YitT"/>
</dbReference>
<comment type="subcellular location">
    <subcellularLocation>
        <location evidence="1">Cell membrane</location>
        <topology evidence="1">Multi-pass membrane protein</topology>
    </subcellularLocation>
</comment>
<dbReference type="InterPro" id="IPR019264">
    <property type="entry name" value="DUF2179"/>
</dbReference>
<evidence type="ECO:0000313" key="9">
    <source>
        <dbReference type="Proteomes" id="UP001241537"/>
    </source>
</evidence>
<dbReference type="Pfam" id="PF02588">
    <property type="entry name" value="YitT_membrane"/>
    <property type="match status" value="1"/>
</dbReference>
<evidence type="ECO:0000259" key="7">
    <source>
        <dbReference type="Pfam" id="PF10035"/>
    </source>
</evidence>
<sequence>MNRSFQKASIKDMLLLLAGAFVYSIGTQSFIVPANIAPGGAVGIALMLNFVTGLPVGALTLTVNMPLLILAWLYLGRRFALRTALTCGICSLVLDFIIAPCFPVYQGDRLICSLYGGVLVGVGMALIFLSGSTTGGSDIAGYLLQKKSPHVPIGRALLMIDGLILSTSVLVFKNVDAALFGLISLYAQTTIIDMMIYGNDAGSQVSIITKCPETISRRIIEELERSATIIPGRGAYSGRETTLLLCTVRKSEFSRLKRIISESDVDAFVMVTETTEVFGLGFKPFFDPVR</sequence>
<keyword evidence="4 6" id="KW-1133">Transmembrane helix</keyword>
<feature type="transmembrane region" description="Helical" evidence="6">
    <location>
        <begin position="178"/>
        <end position="197"/>
    </location>
</feature>
<dbReference type="Proteomes" id="UP001241537">
    <property type="component" value="Unassembled WGS sequence"/>
</dbReference>
<evidence type="ECO:0000256" key="2">
    <source>
        <dbReference type="ARBA" id="ARBA00022475"/>
    </source>
</evidence>
<dbReference type="InterPro" id="IPR015867">
    <property type="entry name" value="N-reg_PII/ATP_PRibTrfase_C"/>
</dbReference>
<keyword evidence="9" id="KW-1185">Reference proteome</keyword>